<accession>A0A4C1TD10</accession>
<dbReference type="EMBL" id="BGZK01000051">
    <property type="protein sequence ID" value="GBP12413.1"/>
    <property type="molecule type" value="Genomic_DNA"/>
</dbReference>
<dbReference type="OrthoDB" id="10017160at2759"/>
<dbReference type="Proteomes" id="UP000299102">
    <property type="component" value="Unassembled WGS sequence"/>
</dbReference>
<feature type="compositionally biased region" description="Basic and acidic residues" evidence="1">
    <location>
        <begin position="90"/>
        <end position="100"/>
    </location>
</feature>
<evidence type="ECO:0000313" key="3">
    <source>
        <dbReference type="Proteomes" id="UP000299102"/>
    </source>
</evidence>
<gene>
    <name evidence="2" type="ORF">EVAR_75829_1</name>
</gene>
<keyword evidence="3" id="KW-1185">Reference proteome</keyword>
<proteinExistence type="predicted"/>
<evidence type="ECO:0000313" key="2">
    <source>
        <dbReference type="EMBL" id="GBP12413.1"/>
    </source>
</evidence>
<organism evidence="2 3">
    <name type="scientific">Eumeta variegata</name>
    <name type="common">Bagworm moth</name>
    <name type="synonym">Eumeta japonica</name>
    <dbReference type="NCBI Taxonomy" id="151549"/>
    <lineage>
        <taxon>Eukaryota</taxon>
        <taxon>Metazoa</taxon>
        <taxon>Ecdysozoa</taxon>
        <taxon>Arthropoda</taxon>
        <taxon>Hexapoda</taxon>
        <taxon>Insecta</taxon>
        <taxon>Pterygota</taxon>
        <taxon>Neoptera</taxon>
        <taxon>Endopterygota</taxon>
        <taxon>Lepidoptera</taxon>
        <taxon>Glossata</taxon>
        <taxon>Ditrysia</taxon>
        <taxon>Tineoidea</taxon>
        <taxon>Psychidae</taxon>
        <taxon>Oiketicinae</taxon>
        <taxon>Eumeta</taxon>
    </lineage>
</organism>
<feature type="region of interest" description="Disordered" evidence="1">
    <location>
        <begin position="55"/>
        <end position="100"/>
    </location>
</feature>
<sequence length="100" mass="10756">MAMWTRIAVLVNPAAEAYPSVIHFRSKGFDLKPSSLPSSATGPLTIVANEMIMSGTDGLTSSSKHAANDDLREGRPSTATTEDNITAERLIVETDERVTH</sequence>
<name>A0A4C1TD10_EUMVA</name>
<dbReference type="AlphaFoldDB" id="A0A4C1TD10"/>
<comment type="caution">
    <text evidence="2">The sequence shown here is derived from an EMBL/GenBank/DDBJ whole genome shotgun (WGS) entry which is preliminary data.</text>
</comment>
<evidence type="ECO:0000256" key="1">
    <source>
        <dbReference type="SAM" id="MobiDB-lite"/>
    </source>
</evidence>
<reference evidence="2 3" key="1">
    <citation type="journal article" date="2019" name="Commun. Biol.">
        <title>The bagworm genome reveals a unique fibroin gene that provides high tensile strength.</title>
        <authorList>
            <person name="Kono N."/>
            <person name="Nakamura H."/>
            <person name="Ohtoshi R."/>
            <person name="Tomita M."/>
            <person name="Numata K."/>
            <person name="Arakawa K."/>
        </authorList>
    </citation>
    <scope>NUCLEOTIDE SEQUENCE [LARGE SCALE GENOMIC DNA]</scope>
</reference>
<feature type="compositionally biased region" description="Basic and acidic residues" evidence="1">
    <location>
        <begin position="66"/>
        <end position="75"/>
    </location>
</feature>
<protein>
    <submittedName>
        <fullName evidence="2">Uncharacterized protein</fullName>
    </submittedName>
</protein>